<name>A0A498J420_MALDO</name>
<dbReference type="Proteomes" id="UP000290289">
    <property type="component" value="Chromosome 9"/>
</dbReference>
<evidence type="ECO:0000313" key="4">
    <source>
        <dbReference type="Proteomes" id="UP000290289"/>
    </source>
</evidence>
<reference evidence="3 4" key="1">
    <citation type="submission" date="2018-10" db="EMBL/GenBank/DDBJ databases">
        <title>A high-quality apple genome assembly.</title>
        <authorList>
            <person name="Hu J."/>
        </authorList>
    </citation>
    <scope>NUCLEOTIDE SEQUENCE [LARGE SCALE GENOMIC DNA]</scope>
    <source>
        <strain evidence="4">cv. HFTH1</strain>
        <tissue evidence="3">Young leaf</tissue>
    </source>
</reference>
<evidence type="ECO:0000313" key="3">
    <source>
        <dbReference type="EMBL" id="RXH89946.1"/>
    </source>
</evidence>
<organism evidence="3 4">
    <name type="scientific">Malus domestica</name>
    <name type="common">Apple</name>
    <name type="synonym">Pyrus malus</name>
    <dbReference type="NCBI Taxonomy" id="3750"/>
    <lineage>
        <taxon>Eukaryota</taxon>
        <taxon>Viridiplantae</taxon>
        <taxon>Streptophyta</taxon>
        <taxon>Embryophyta</taxon>
        <taxon>Tracheophyta</taxon>
        <taxon>Spermatophyta</taxon>
        <taxon>Magnoliopsida</taxon>
        <taxon>eudicotyledons</taxon>
        <taxon>Gunneridae</taxon>
        <taxon>Pentapetalae</taxon>
        <taxon>rosids</taxon>
        <taxon>fabids</taxon>
        <taxon>Rosales</taxon>
        <taxon>Rosaceae</taxon>
        <taxon>Amygdaloideae</taxon>
        <taxon>Maleae</taxon>
        <taxon>Malus</taxon>
    </lineage>
</organism>
<keyword evidence="4" id="KW-1185">Reference proteome</keyword>
<gene>
    <name evidence="3" type="ORF">DVH24_032303</name>
</gene>
<keyword evidence="2" id="KW-0732">Signal</keyword>
<feature type="chain" id="PRO_5019765945" evidence="2">
    <location>
        <begin position="21"/>
        <end position="91"/>
    </location>
</feature>
<feature type="region of interest" description="Disordered" evidence="1">
    <location>
        <begin position="55"/>
        <end position="91"/>
    </location>
</feature>
<sequence>MWKLLTILVVVLLAAVAARAEEAHFGPCVIDRDSPCNGKQWGRRGGRDYNFGVPAHTVNSDQPASSPDKLSSDDFVDTHYHIPKSEPPSYL</sequence>
<dbReference type="AlphaFoldDB" id="A0A498J420"/>
<proteinExistence type="predicted"/>
<feature type="compositionally biased region" description="Basic and acidic residues" evidence="1">
    <location>
        <begin position="70"/>
        <end position="84"/>
    </location>
</feature>
<dbReference type="EMBL" id="RDQH01000335">
    <property type="protein sequence ID" value="RXH89946.1"/>
    <property type="molecule type" value="Genomic_DNA"/>
</dbReference>
<feature type="compositionally biased region" description="Polar residues" evidence="1">
    <location>
        <begin position="57"/>
        <end position="69"/>
    </location>
</feature>
<feature type="signal peptide" evidence="2">
    <location>
        <begin position="1"/>
        <end position="20"/>
    </location>
</feature>
<protein>
    <submittedName>
        <fullName evidence="3">Uncharacterized protein</fullName>
    </submittedName>
</protein>
<evidence type="ECO:0000256" key="1">
    <source>
        <dbReference type="SAM" id="MobiDB-lite"/>
    </source>
</evidence>
<comment type="caution">
    <text evidence="3">The sequence shown here is derived from an EMBL/GenBank/DDBJ whole genome shotgun (WGS) entry which is preliminary data.</text>
</comment>
<evidence type="ECO:0000256" key="2">
    <source>
        <dbReference type="SAM" id="SignalP"/>
    </source>
</evidence>
<accession>A0A498J420</accession>